<organism evidence="1 2">
    <name type="scientific">Cichorium intybus</name>
    <name type="common">Chicory</name>
    <dbReference type="NCBI Taxonomy" id="13427"/>
    <lineage>
        <taxon>Eukaryota</taxon>
        <taxon>Viridiplantae</taxon>
        <taxon>Streptophyta</taxon>
        <taxon>Embryophyta</taxon>
        <taxon>Tracheophyta</taxon>
        <taxon>Spermatophyta</taxon>
        <taxon>Magnoliopsida</taxon>
        <taxon>eudicotyledons</taxon>
        <taxon>Gunneridae</taxon>
        <taxon>Pentapetalae</taxon>
        <taxon>asterids</taxon>
        <taxon>campanulids</taxon>
        <taxon>Asterales</taxon>
        <taxon>Asteraceae</taxon>
        <taxon>Cichorioideae</taxon>
        <taxon>Cichorieae</taxon>
        <taxon>Cichoriinae</taxon>
        <taxon>Cichorium</taxon>
    </lineage>
</organism>
<proteinExistence type="predicted"/>
<gene>
    <name evidence="1" type="ORF">L2E82_01871</name>
</gene>
<dbReference type="EMBL" id="CM042009">
    <property type="protein sequence ID" value="KAI3789084.1"/>
    <property type="molecule type" value="Genomic_DNA"/>
</dbReference>
<protein>
    <submittedName>
        <fullName evidence="1">Uncharacterized protein</fullName>
    </submittedName>
</protein>
<reference evidence="1 2" key="2">
    <citation type="journal article" date="2022" name="Mol. Ecol. Resour.">
        <title>The genomes of chicory, endive, great burdock and yacon provide insights into Asteraceae paleo-polyploidization history and plant inulin production.</title>
        <authorList>
            <person name="Fan W."/>
            <person name="Wang S."/>
            <person name="Wang H."/>
            <person name="Wang A."/>
            <person name="Jiang F."/>
            <person name="Liu H."/>
            <person name="Zhao H."/>
            <person name="Xu D."/>
            <person name="Zhang Y."/>
        </authorList>
    </citation>
    <scope>NUCLEOTIDE SEQUENCE [LARGE SCALE GENOMIC DNA]</scope>
    <source>
        <strain evidence="2">cv. Punajuju</strain>
        <tissue evidence="1">Leaves</tissue>
    </source>
</reference>
<accession>A0ACB9GZQ3</accession>
<comment type="caution">
    <text evidence="1">The sequence shown here is derived from an EMBL/GenBank/DDBJ whole genome shotgun (WGS) entry which is preliminary data.</text>
</comment>
<name>A0ACB9GZQ3_CICIN</name>
<keyword evidence="2" id="KW-1185">Reference proteome</keyword>
<dbReference type="Proteomes" id="UP001055811">
    <property type="component" value="Linkage Group LG01"/>
</dbReference>
<evidence type="ECO:0000313" key="2">
    <source>
        <dbReference type="Proteomes" id="UP001055811"/>
    </source>
</evidence>
<reference evidence="2" key="1">
    <citation type="journal article" date="2022" name="Mol. Ecol. Resour.">
        <title>The genomes of chicory, endive, great burdock and yacon provide insights into Asteraceae palaeo-polyploidization history and plant inulin production.</title>
        <authorList>
            <person name="Fan W."/>
            <person name="Wang S."/>
            <person name="Wang H."/>
            <person name="Wang A."/>
            <person name="Jiang F."/>
            <person name="Liu H."/>
            <person name="Zhao H."/>
            <person name="Xu D."/>
            <person name="Zhang Y."/>
        </authorList>
    </citation>
    <scope>NUCLEOTIDE SEQUENCE [LARGE SCALE GENOMIC DNA]</scope>
    <source>
        <strain evidence="2">cv. Punajuju</strain>
    </source>
</reference>
<evidence type="ECO:0000313" key="1">
    <source>
        <dbReference type="EMBL" id="KAI3789084.1"/>
    </source>
</evidence>
<sequence>MDVNMARINKVSGHHYESGDEVDDFDEYDSTTYGGGYDIHLTYGRPLPPSEEICYAPTSTSSGGFDYERSNYSSYAEPSAYGEEALDNEYKNYVRRKPRRGHSPAGVTHQYGGGGSGYGRPEEPTSEYGSGYGRKQEEPTSEYESGYGRRQEEPTSEYGSRYGRKHEEPTPEYGSGYGRRQEDPDMAGQLTMERVKLRTVSEYGSRYGRTANYGESQTEEEYLKPSYGRRDDII</sequence>